<dbReference type="Proteomes" id="UP000236569">
    <property type="component" value="Unassembled WGS sequence"/>
</dbReference>
<comment type="caution">
    <text evidence="1">The sequence shown here is derived from an EMBL/GenBank/DDBJ whole genome shotgun (WGS) entry which is preliminary data.</text>
</comment>
<keyword evidence="2" id="KW-1185">Reference proteome</keyword>
<protein>
    <submittedName>
        <fullName evidence="1">Uncharacterized protein</fullName>
    </submittedName>
</protein>
<dbReference type="AlphaFoldDB" id="A0A2I9DWT4"/>
<sequence length="259" mass="29656">MARRARLAQASFALWPDEGLLEAVRSFPGERISVLRTELHHRSSKVLTVDLADEFYRRSEEDGWLVGPDGDPDPRHHSRLLRLTWEDRWEGGVHHGNRIFALESYDEFYAGPYLTFHPTRQGLLPSLLYEVISDPDPWISEILEENDNTDVFPPYGVPVAVSRAVRAGDPDIRTTGRFFPEDARLSDTGRGFLFSLPSPEPTTPEQRAEAQAEMARRREAQWQSQRSRPRYRHLLVASGTHLLEILCEDLPTWAWVTGS</sequence>
<evidence type="ECO:0000313" key="1">
    <source>
        <dbReference type="EMBL" id="GBF05075.1"/>
    </source>
</evidence>
<evidence type="ECO:0000313" key="2">
    <source>
        <dbReference type="Proteomes" id="UP000236569"/>
    </source>
</evidence>
<name>A0A2I9DWT4_9DEIO</name>
<gene>
    <name evidence="1" type="ORF">DAERI_030241</name>
</gene>
<dbReference type="EMBL" id="BFAG01000003">
    <property type="protein sequence ID" value="GBF05075.1"/>
    <property type="molecule type" value="Genomic_DNA"/>
</dbReference>
<accession>A0A2I9DWT4</accession>
<dbReference type="RefSeq" id="WP_165794093.1">
    <property type="nucleotide sequence ID" value="NZ_BFAG01000003.1"/>
</dbReference>
<proteinExistence type="predicted"/>
<reference evidence="2" key="1">
    <citation type="submission" date="2018-01" db="EMBL/GenBank/DDBJ databases">
        <title>Draft Genome Sequence of the Radioresistant Bacterium Deinococcus aerius TR0125, Isolated from the Higher Atmosphere above Japan.</title>
        <authorList>
            <person name="Satoh K."/>
            <person name="Arai H."/>
            <person name="Sanzen T."/>
            <person name="Kawaguchi Y."/>
            <person name="Hayashi H."/>
            <person name="Yokobori S."/>
            <person name="Yamagishi A."/>
            <person name="Oono Y."/>
            <person name="Narumi I."/>
        </authorList>
    </citation>
    <scope>NUCLEOTIDE SEQUENCE [LARGE SCALE GENOMIC DNA]</scope>
    <source>
        <strain evidence="2">TR0125</strain>
    </source>
</reference>
<organism evidence="1 2">
    <name type="scientific">Deinococcus aerius</name>
    <dbReference type="NCBI Taxonomy" id="200253"/>
    <lineage>
        <taxon>Bacteria</taxon>
        <taxon>Thermotogati</taxon>
        <taxon>Deinococcota</taxon>
        <taxon>Deinococci</taxon>
        <taxon>Deinococcales</taxon>
        <taxon>Deinococcaceae</taxon>
        <taxon>Deinococcus</taxon>
    </lineage>
</organism>